<evidence type="ECO:0000313" key="2">
    <source>
        <dbReference type="EMBL" id="WUR03474.1"/>
    </source>
</evidence>
<reference evidence="2" key="1">
    <citation type="journal article" date="2024" name="BMC Genomics">
        <title>Functional annotation of a divergent genome using sequence and structure-based similarity.</title>
        <authorList>
            <person name="Svedberg D."/>
            <person name="Winiger R.R."/>
            <person name="Berg A."/>
            <person name="Sharma H."/>
            <person name="Tellgren-Roth C."/>
            <person name="Debrunner-Vossbrinck B.A."/>
            <person name="Vossbrinck C.R."/>
            <person name="Barandun J."/>
        </authorList>
    </citation>
    <scope>NUCLEOTIDE SEQUENCE</scope>
    <source>
        <strain evidence="2">Illinois isolate</strain>
    </source>
</reference>
<feature type="chain" id="PRO_5044005209" evidence="1">
    <location>
        <begin position="16"/>
        <end position="550"/>
    </location>
</feature>
<name>A0AAX4JC09_9MICR</name>
<feature type="signal peptide" evidence="1">
    <location>
        <begin position="1"/>
        <end position="15"/>
    </location>
</feature>
<dbReference type="GeneID" id="90541291"/>
<gene>
    <name evidence="2" type="ORF">VNE69_05067</name>
</gene>
<keyword evidence="1" id="KW-0732">Signal</keyword>
<organism evidence="2 3">
    <name type="scientific">Vairimorpha necatrix</name>
    <dbReference type="NCBI Taxonomy" id="6039"/>
    <lineage>
        <taxon>Eukaryota</taxon>
        <taxon>Fungi</taxon>
        <taxon>Fungi incertae sedis</taxon>
        <taxon>Microsporidia</taxon>
        <taxon>Nosematidae</taxon>
        <taxon>Vairimorpha</taxon>
    </lineage>
</organism>
<dbReference type="Proteomes" id="UP001334084">
    <property type="component" value="Chromosome 5"/>
</dbReference>
<sequence length="550" mass="65029">MFILHVFYMFVSTQAIYRPLCDEITAVFIQKIVKGDYQMVDTTKNYGYADLRHYENKEIRCSFKIIDFEKNKKSEITESLNINYGEKSLDIILNEYERKLTEFMDNYKLYKVFLDYIDTYTNECIYSNENTIIKDIIEGIRKINDKRNNTNNENQSLYLKTTQAYINEGKSILNMIKEVPLNSDDPSLGANSYVLPTYDANDDIICISVLVYIEKAYFYFEFSKGEMLDIVKQCLKEKNDICPKCFDLYKDAFFSSAFSNKSMRFFTERRLKIPNTLCKYENYKIKKLLRDELGLLKWTKINNTTINLVQENNLESRKYAERMQVLIRKTEYAVIDAFNVLLKEKEIGFLFKRILDKTKDQLNIFFGHILVFDKLIGTEDLDCLIENKGELNRKGIISKIFNSKSDQYRYIKIYLLVEAENYINNDEAAEGSFQTLKEIGNIMKVNRRNEDQNEQSSQYLDLFDIMNEIIVKQSENFEVFRILNMFNFIRLVAESCSIKARFYDNKLQGVDKNEFIKIFDLDPKKVEQNINLIKEKLAEIAKKKENKNIL</sequence>
<dbReference type="EMBL" id="CP142730">
    <property type="protein sequence ID" value="WUR03474.1"/>
    <property type="molecule type" value="Genomic_DNA"/>
</dbReference>
<dbReference type="AlphaFoldDB" id="A0AAX4JC09"/>
<evidence type="ECO:0000256" key="1">
    <source>
        <dbReference type="SAM" id="SignalP"/>
    </source>
</evidence>
<proteinExistence type="predicted"/>
<dbReference type="KEGG" id="vnx:VNE69_05067"/>
<keyword evidence="3" id="KW-1185">Reference proteome</keyword>
<protein>
    <submittedName>
        <fullName evidence="2">Uncharacterized protein</fullName>
    </submittedName>
</protein>
<accession>A0AAX4JC09</accession>
<evidence type="ECO:0000313" key="3">
    <source>
        <dbReference type="Proteomes" id="UP001334084"/>
    </source>
</evidence>
<dbReference type="RefSeq" id="XP_065329619.1">
    <property type="nucleotide sequence ID" value="XM_065473547.1"/>
</dbReference>